<dbReference type="AlphaFoldDB" id="A0A9D1YP94"/>
<keyword evidence="1" id="KW-1133">Transmembrane helix</keyword>
<reference evidence="2" key="1">
    <citation type="journal article" date="2021" name="PeerJ">
        <title>Extensive microbial diversity within the chicken gut microbiome revealed by metagenomics and culture.</title>
        <authorList>
            <person name="Gilroy R."/>
            <person name="Ravi A."/>
            <person name="Getino M."/>
            <person name="Pursley I."/>
            <person name="Horton D.L."/>
            <person name="Alikhan N.F."/>
            <person name="Baker D."/>
            <person name="Gharbi K."/>
            <person name="Hall N."/>
            <person name="Watson M."/>
            <person name="Adriaenssens E.M."/>
            <person name="Foster-Nyarko E."/>
            <person name="Jarju S."/>
            <person name="Secka A."/>
            <person name="Antonio M."/>
            <person name="Oren A."/>
            <person name="Chaudhuri R.R."/>
            <person name="La Ragione R."/>
            <person name="Hildebrand F."/>
            <person name="Pallen M.J."/>
        </authorList>
    </citation>
    <scope>NUCLEOTIDE SEQUENCE</scope>
    <source>
        <strain evidence="2">ChiSxjej3B15-24422</strain>
    </source>
</reference>
<accession>A0A9D1YP94</accession>
<name>A0A9D1YP94_9FIRM</name>
<dbReference type="EMBL" id="DXDD01000061">
    <property type="protein sequence ID" value="HIY59958.1"/>
    <property type="molecule type" value="Genomic_DNA"/>
</dbReference>
<evidence type="ECO:0000313" key="3">
    <source>
        <dbReference type="Proteomes" id="UP000824007"/>
    </source>
</evidence>
<keyword evidence="1" id="KW-0472">Membrane</keyword>
<feature type="non-terminal residue" evidence="2">
    <location>
        <position position="1"/>
    </location>
</feature>
<comment type="caution">
    <text evidence="2">The sequence shown here is derived from an EMBL/GenBank/DDBJ whole genome shotgun (WGS) entry which is preliminary data.</text>
</comment>
<sequence>NPPTAERLTEFLCLSALYHPGSRVSILFFLIFIALNLLMLLFNQVCAFTAQTVRKRTGRKHPAHREAIGMAGCRYCSAEG</sequence>
<protein>
    <submittedName>
        <fullName evidence="2">Uncharacterized protein</fullName>
    </submittedName>
</protein>
<organism evidence="2 3">
    <name type="scientific">Candidatus Eisenbergiella pullistercoris</name>
    <dbReference type="NCBI Taxonomy" id="2838555"/>
    <lineage>
        <taxon>Bacteria</taxon>
        <taxon>Bacillati</taxon>
        <taxon>Bacillota</taxon>
        <taxon>Clostridia</taxon>
        <taxon>Lachnospirales</taxon>
        <taxon>Lachnospiraceae</taxon>
        <taxon>Eisenbergiella</taxon>
    </lineage>
</organism>
<evidence type="ECO:0000313" key="2">
    <source>
        <dbReference type="EMBL" id="HIY59958.1"/>
    </source>
</evidence>
<keyword evidence="1" id="KW-0812">Transmembrane</keyword>
<evidence type="ECO:0000256" key="1">
    <source>
        <dbReference type="SAM" id="Phobius"/>
    </source>
</evidence>
<dbReference type="Proteomes" id="UP000824007">
    <property type="component" value="Unassembled WGS sequence"/>
</dbReference>
<gene>
    <name evidence="2" type="ORF">H9831_04650</name>
</gene>
<reference evidence="2" key="2">
    <citation type="submission" date="2021-04" db="EMBL/GenBank/DDBJ databases">
        <authorList>
            <person name="Gilroy R."/>
        </authorList>
    </citation>
    <scope>NUCLEOTIDE SEQUENCE</scope>
    <source>
        <strain evidence="2">ChiSxjej3B15-24422</strain>
    </source>
</reference>
<proteinExistence type="predicted"/>
<feature type="transmembrane region" description="Helical" evidence="1">
    <location>
        <begin position="26"/>
        <end position="50"/>
    </location>
</feature>